<dbReference type="InterPro" id="IPR012373">
    <property type="entry name" value="Ferrdict_sens_TM"/>
</dbReference>
<dbReference type="EMBL" id="QFYP01000001">
    <property type="protein sequence ID" value="RAK58882.1"/>
    <property type="molecule type" value="Genomic_DNA"/>
</dbReference>
<comment type="caution">
    <text evidence="5">The sequence shown here is derived from an EMBL/GenBank/DDBJ whole genome shotgun (WGS) entry which is preliminary data.</text>
</comment>
<dbReference type="AlphaFoldDB" id="A0A328AUP8"/>
<dbReference type="Pfam" id="PF04773">
    <property type="entry name" value="FecR"/>
    <property type="match status" value="1"/>
</dbReference>
<dbReference type="Pfam" id="PF16220">
    <property type="entry name" value="DUF4880"/>
    <property type="match status" value="1"/>
</dbReference>
<evidence type="ECO:0000313" key="5">
    <source>
        <dbReference type="EMBL" id="RAK58882.1"/>
    </source>
</evidence>
<evidence type="ECO:0000313" key="6">
    <source>
        <dbReference type="Proteomes" id="UP000249842"/>
    </source>
</evidence>
<keyword evidence="2" id="KW-0812">Transmembrane</keyword>
<dbReference type="GO" id="GO:0016989">
    <property type="term" value="F:sigma factor antagonist activity"/>
    <property type="evidence" value="ECO:0007669"/>
    <property type="project" value="TreeGrafter"/>
</dbReference>
<sequence>MSAMKAFFTRPQIDVDARAREWFVSLLQEDVGREDLLAWGEWLEADESHRAAYERVEAAWALMQSAEVEAPTAEELALDRYSVSLSVGRWRKAQRGALRLISPVAAALGAVLLLAVAGGLWSDARIHPSQQFKTQRAEHMEAQLADGSHVRLGAMTTLKVAFEGHRRTVGLNAGEALFQVAHDRQRPFVVHTPLGEFTAVGTAFDVNIESRAVTLTVTEGIVSVAPDPNLDAVREDPAARSAIQIHAGQRLRMERDGARLILAMSDDPGGAAWTSGRLEYRNASLRSVIDDVNRYATTPIVMADADLANLQYTGTVQLQAADTWVLGLPVAFPLTVELSNDGQFVLRRKTPASVPIMRSSWSATPGPQAPGPQAWLPAIQGRGRSSRG</sequence>
<reference evidence="6" key="1">
    <citation type="submission" date="2018-05" db="EMBL/GenBank/DDBJ databases">
        <authorList>
            <person name="Li X."/>
        </authorList>
    </citation>
    <scope>NUCLEOTIDE SEQUENCE [LARGE SCALE GENOMIC DNA]</scope>
    <source>
        <strain evidence="6">HKS-05</strain>
    </source>
</reference>
<dbReference type="InterPro" id="IPR032623">
    <property type="entry name" value="FecR_N"/>
</dbReference>
<keyword evidence="2" id="KW-0472">Membrane</keyword>
<evidence type="ECO:0000256" key="2">
    <source>
        <dbReference type="SAM" id="Phobius"/>
    </source>
</evidence>
<name>A0A328AUP8_9CAUL</name>
<evidence type="ECO:0000259" key="4">
    <source>
        <dbReference type="Pfam" id="PF16220"/>
    </source>
</evidence>
<dbReference type="Gene3D" id="2.60.120.1440">
    <property type="match status" value="1"/>
</dbReference>
<feature type="region of interest" description="Disordered" evidence="1">
    <location>
        <begin position="360"/>
        <end position="388"/>
    </location>
</feature>
<proteinExistence type="predicted"/>
<keyword evidence="2" id="KW-1133">Transmembrane helix</keyword>
<feature type="transmembrane region" description="Helical" evidence="2">
    <location>
        <begin position="100"/>
        <end position="121"/>
    </location>
</feature>
<protein>
    <recommendedName>
        <fullName evidence="7">FecR protein domain-containing protein</fullName>
    </recommendedName>
</protein>
<evidence type="ECO:0000259" key="3">
    <source>
        <dbReference type="Pfam" id="PF04773"/>
    </source>
</evidence>
<accession>A0A328AUP8</accession>
<dbReference type="OrthoDB" id="7462608at2"/>
<feature type="domain" description="FecR protein" evidence="3">
    <location>
        <begin position="132"/>
        <end position="222"/>
    </location>
</feature>
<dbReference type="PANTHER" id="PTHR30273">
    <property type="entry name" value="PERIPLASMIC SIGNAL SENSOR AND SIGMA FACTOR ACTIVATOR FECR-RELATED"/>
    <property type="match status" value="1"/>
</dbReference>
<dbReference type="InterPro" id="IPR006860">
    <property type="entry name" value="FecR"/>
</dbReference>
<dbReference type="Gene3D" id="3.55.50.30">
    <property type="match status" value="1"/>
</dbReference>
<gene>
    <name evidence="5" type="ORF">DJ021_03225</name>
</gene>
<evidence type="ECO:0000256" key="1">
    <source>
        <dbReference type="SAM" id="MobiDB-lite"/>
    </source>
</evidence>
<feature type="domain" description="FecR N-terminal" evidence="4">
    <location>
        <begin position="18"/>
        <end position="58"/>
    </location>
</feature>
<evidence type="ECO:0008006" key="7">
    <source>
        <dbReference type="Google" id="ProtNLM"/>
    </source>
</evidence>
<dbReference type="PANTHER" id="PTHR30273:SF2">
    <property type="entry name" value="PROTEIN FECR"/>
    <property type="match status" value="1"/>
</dbReference>
<organism evidence="5 6">
    <name type="scientific">Phenylobacterium hankyongense</name>
    <dbReference type="NCBI Taxonomy" id="1813876"/>
    <lineage>
        <taxon>Bacteria</taxon>
        <taxon>Pseudomonadati</taxon>
        <taxon>Pseudomonadota</taxon>
        <taxon>Alphaproteobacteria</taxon>
        <taxon>Caulobacterales</taxon>
        <taxon>Caulobacteraceae</taxon>
        <taxon>Phenylobacterium</taxon>
    </lineage>
</organism>
<dbReference type="Proteomes" id="UP000249842">
    <property type="component" value="Unassembled WGS sequence"/>
</dbReference>
<keyword evidence="6" id="KW-1185">Reference proteome</keyword>